<reference evidence="4" key="1">
    <citation type="submission" date="2016-10" db="EMBL/GenBank/DDBJ databases">
        <authorList>
            <person name="Varghese N."/>
            <person name="Submissions S."/>
        </authorList>
    </citation>
    <scope>NUCLEOTIDE SEQUENCE [LARGE SCALE GENOMIC DNA]</scope>
    <source>
        <strain evidence="4">DSM 22002</strain>
    </source>
</reference>
<dbReference type="AlphaFoldDB" id="A0A1G8ARV0"/>
<sequence length="327" mass="35407">MTFLPDIPIAVLGIVGLALVGLCVWRLIAERGRRIHWIRRTLMAIVVIAMVARPGVPGGEVPTGSINVNVFLVIDTSQSIAAEDWGQGEARIQGIRDDVRDVAYAFAGSNISVITFDSQPQLRVPLTDDGSAVIELVNALKPEIGFFSQGSSISAARDMLQQEIERADAAHPGAPTLVFYMGDGEQTAEAPPQSFDTVAPLVDAGFVLGYGTEQGGRMQESSFEQPTEPVYVQDPAGGDAISRIDEAALQEIATQMGVSYLHRTADVDLAPSLDAMTSQQGEVDLSQTEEARLDLYWVLAVPLFLLLMWELWVFAGALRLRSGARRR</sequence>
<keyword evidence="1" id="KW-1133">Transmembrane helix</keyword>
<organism evidence="3 4">
    <name type="scientific">Agrococcus jejuensis</name>
    <dbReference type="NCBI Taxonomy" id="399736"/>
    <lineage>
        <taxon>Bacteria</taxon>
        <taxon>Bacillati</taxon>
        <taxon>Actinomycetota</taxon>
        <taxon>Actinomycetes</taxon>
        <taxon>Micrococcales</taxon>
        <taxon>Microbacteriaceae</taxon>
        <taxon>Agrococcus</taxon>
    </lineage>
</organism>
<evidence type="ECO:0000259" key="2">
    <source>
        <dbReference type="PROSITE" id="PS50234"/>
    </source>
</evidence>
<gene>
    <name evidence="3" type="ORF">SAMN04489720_0505</name>
</gene>
<dbReference type="STRING" id="399736.SAMN04489720_0505"/>
<dbReference type="RefSeq" id="WP_092502145.1">
    <property type="nucleotide sequence ID" value="NZ_LT629695.1"/>
</dbReference>
<keyword evidence="4" id="KW-1185">Reference proteome</keyword>
<evidence type="ECO:0000256" key="1">
    <source>
        <dbReference type="SAM" id="Phobius"/>
    </source>
</evidence>
<dbReference type="SUPFAM" id="SSF53300">
    <property type="entry name" value="vWA-like"/>
    <property type="match status" value="1"/>
</dbReference>
<feature type="transmembrane region" description="Helical" evidence="1">
    <location>
        <begin position="295"/>
        <end position="318"/>
    </location>
</feature>
<dbReference type="Gene3D" id="3.40.50.410">
    <property type="entry name" value="von Willebrand factor, type A domain"/>
    <property type="match status" value="1"/>
</dbReference>
<feature type="transmembrane region" description="Helical" evidence="1">
    <location>
        <begin position="6"/>
        <end position="25"/>
    </location>
</feature>
<evidence type="ECO:0000313" key="3">
    <source>
        <dbReference type="EMBL" id="SDH23698.1"/>
    </source>
</evidence>
<feature type="domain" description="VWFA" evidence="2">
    <location>
        <begin position="69"/>
        <end position="280"/>
    </location>
</feature>
<dbReference type="InterPro" id="IPR036465">
    <property type="entry name" value="vWFA_dom_sf"/>
</dbReference>
<dbReference type="SMART" id="SM00327">
    <property type="entry name" value="VWA"/>
    <property type="match status" value="1"/>
</dbReference>
<dbReference type="OrthoDB" id="9814325at2"/>
<name>A0A1G8ARV0_9MICO</name>
<evidence type="ECO:0000313" key="4">
    <source>
        <dbReference type="Proteomes" id="UP000198822"/>
    </source>
</evidence>
<proteinExistence type="predicted"/>
<dbReference type="InterPro" id="IPR002035">
    <property type="entry name" value="VWF_A"/>
</dbReference>
<keyword evidence="1" id="KW-0472">Membrane</keyword>
<dbReference type="PROSITE" id="PS50234">
    <property type="entry name" value="VWFA"/>
    <property type="match status" value="1"/>
</dbReference>
<dbReference type="EMBL" id="LT629695">
    <property type="protein sequence ID" value="SDH23698.1"/>
    <property type="molecule type" value="Genomic_DNA"/>
</dbReference>
<keyword evidence="1" id="KW-0812">Transmembrane</keyword>
<dbReference type="Pfam" id="PF13519">
    <property type="entry name" value="VWA_2"/>
    <property type="match status" value="1"/>
</dbReference>
<dbReference type="Proteomes" id="UP000198822">
    <property type="component" value="Chromosome I"/>
</dbReference>
<accession>A0A1G8ARV0</accession>
<protein>
    <submittedName>
        <fullName evidence="3">Ca-activated chloride channel family protein</fullName>
    </submittedName>
</protein>